<dbReference type="EMBL" id="FMYE01000007">
    <property type="protein sequence ID" value="SDB76300.1"/>
    <property type="molecule type" value="Genomic_DNA"/>
</dbReference>
<organism evidence="1 2">
    <name type="scientific">Bacteroides ovatus</name>
    <dbReference type="NCBI Taxonomy" id="28116"/>
    <lineage>
        <taxon>Bacteria</taxon>
        <taxon>Pseudomonadati</taxon>
        <taxon>Bacteroidota</taxon>
        <taxon>Bacteroidia</taxon>
        <taxon>Bacteroidales</taxon>
        <taxon>Bacteroidaceae</taxon>
        <taxon>Bacteroides</taxon>
    </lineage>
</organism>
<reference evidence="1 2" key="1">
    <citation type="submission" date="2016-10" db="EMBL/GenBank/DDBJ databases">
        <authorList>
            <person name="de Groot N.N."/>
        </authorList>
    </citation>
    <scope>NUCLEOTIDE SEQUENCE [LARGE SCALE GENOMIC DNA]</scope>
    <source>
        <strain evidence="1 2">NLAE-zl-C500</strain>
    </source>
</reference>
<evidence type="ECO:0000313" key="2">
    <source>
        <dbReference type="Proteomes" id="UP000183670"/>
    </source>
</evidence>
<dbReference type="AlphaFoldDB" id="A0A1G6G2V0"/>
<dbReference type="Proteomes" id="UP000183670">
    <property type="component" value="Unassembled WGS sequence"/>
</dbReference>
<protein>
    <submittedName>
        <fullName evidence="1">Uncharacterized protein</fullName>
    </submittedName>
</protein>
<proteinExistence type="predicted"/>
<dbReference type="RefSeq" id="WP_074557124.1">
    <property type="nucleotide sequence ID" value="NZ_FMYE01000007.1"/>
</dbReference>
<gene>
    <name evidence="1" type="ORF">SAMN05192581_1007124</name>
</gene>
<sequence>MMKYIFCILLGVFLCWGFHLISNEAQEAYRLEAGSNGIQTYSYSYTSKASIIQLDQEQKLVKTKEYAGKQNYNNDNGVLNPFSFRHLSPLKILRFNIPSVTIRILSSLKIQLPQNQWTGFSYYTNLFKYSDRYHIYSLGHILI</sequence>
<accession>A0A1G6G2V0</accession>
<evidence type="ECO:0000313" key="1">
    <source>
        <dbReference type="EMBL" id="SDB76300.1"/>
    </source>
</evidence>
<name>A0A1G6G2V0_BACOV</name>